<dbReference type="Pfam" id="PF00582">
    <property type="entry name" value="Usp"/>
    <property type="match status" value="2"/>
</dbReference>
<dbReference type="Gene3D" id="3.40.50.620">
    <property type="entry name" value="HUPs"/>
    <property type="match status" value="2"/>
</dbReference>
<feature type="domain" description="UspA" evidence="2">
    <location>
        <begin position="2"/>
        <end position="148"/>
    </location>
</feature>
<dbReference type="AlphaFoldDB" id="A0A563UJU6"/>
<dbReference type="EMBL" id="VOEJ01000001">
    <property type="protein sequence ID" value="TWR31662.1"/>
    <property type="molecule type" value="Genomic_DNA"/>
</dbReference>
<evidence type="ECO:0000313" key="3">
    <source>
        <dbReference type="EMBL" id="TWR31662.1"/>
    </source>
</evidence>
<gene>
    <name evidence="3" type="ORF">FPZ43_04105</name>
</gene>
<reference evidence="3 4" key="1">
    <citation type="submission" date="2019-07" db="EMBL/GenBank/DDBJ databases">
        <authorList>
            <person name="Kim J."/>
        </authorList>
    </citation>
    <scope>NUCLEOTIDE SEQUENCE [LARGE SCALE GENOMIC DNA]</scope>
    <source>
        <strain evidence="4">dk17</strain>
    </source>
</reference>
<accession>A0A563UJU6</accession>
<feature type="domain" description="UspA" evidence="2">
    <location>
        <begin position="218"/>
        <end position="282"/>
    </location>
</feature>
<name>A0A563UJU6_9SPHI</name>
<protein>
    <submittedName>
        <fullName evidence="3">Universal stress protein</fullName>
    </submittedName>
</protein>
<evidence type="ECO:0000313" key="4">
    <source>
        <dbReference type="Proteomes" id="UP000320042"/>
    </source>
</evidence>
<evidence type="ECO:0000256" key="1">
    <source>
        <dbReference type="ARBA" id="ARBA00008791"/>
    </source>
</evidence>
<dbReference type="PRINTS" id="PR01438">
    <property type="entry name" value="UNVRSLSTRESS"/>
</dbReference>
<dbReference type="Proteomes" id="UP000320042">
    <property type="component" value="Unassembled WGS sequence"/>
</dbReference>
<dbReference type="InterPro" id="IPR006015">
    <property type="entry name" value="Universal_stress_UspA"/>
</dbReference>
<dbReference type="PANTHER" id="PTHR46268:SF6">
    <property type="entry name" value="UNIVERSAL STRESS PROTEIN UP12"/>
    <property type="match status" value="1"/>
</dbReference>
<sequence length="282" mass="30822">MKTYLVPIDFSEAAINAAELAALLSKQSAVKRIILMNAFYISPYQELLPNPDMFMIREQEIEEEVAERIQGLEKLKIDLSAKVKEGVEIEVVLQRSHLIRAVVNTIASREVDLVILGSIGNTSANAKSLGKHVTGISKASAAPVLIVPPTFIPQPISTAVLASDFLKVKDTFPADALNRMFGDKNVDLLVVNIDAKGRYNFDEPEYTIELAALKDILKGYNASYFNITDRDVIAGVLNFAAANNAQMVVALPHKYSFLQSVLHSSVSRQLAASSVVPVLLLK</sequence>
<dbReference type="RefSeq" id="WP_146380560.1">
    <property type="nucleotide sequence ID" value="NZ_VOEJ01000001.1"/>
</dbReference>
<comment type="similarity">
    <text evidence="1">Belongs to the universal stress protein A family.</text>
</comment>
<dbReference type="PANTHER" id="PTHR46268">
    <property type="entry name" value="STRESS RESPONSE PROTEIN NHAX"/>
    <property type="match status" value="1"/>
</dbReference>
<dbReference type="SUPFAM" id="SSF52402">
    <property type="entry name" value="Adenine nucleotide alpha hydrolases-like"/>
    <property type="match status" value="2"/>
</dbReference>
<comment type="caution">
    <text evidence="3">The sequence shown here is derived from an EMBL/GenBank/DDBJ whole genome shotgun (WGS) entry which is preliminary data.</text>
</comment>
<evidence type="ECO:0000259" key="2">
    <source>
        <dbReference type="Pfam" id="PF00582"/>
    </source>
</evidence>
<dbReference type="OrthoDB" id="9788959at2"/>
<dbReference type="InterPro" id="IPR006016">
    <property type="entry name" value="UspA"/>
</dbReference>
<organism evidence="3 4">
    <name type="scientific">Mucilaginibacter pallidiroseus</name>
    <dbReference type="NCBI Taxonomy" id="2599295"/>
    <lineage>
        <taxon>Bacteria</taxon>
        <taxon>Pseudomonadati</taxon>
        <taxon>Bacteroidota</taxon>
        <taxon>Sphingobacteriia</taxon>
        <taxon>Sphingobacteriales</taxon>
        <taxon>Sphingobacteriaceae</taxon>
        <taxon>Mucilaginibacter</taxon>
    </lineage>
</organism>
<dbReference type="InterPro" id="IPR014729">
    <property type="entry name" value="Rossmann-like_a/b/a_fold"/>
</dbReference>
<proteinExistence type="inferred from homology"/>
<keyword evidence="4" id="KW-1185">Reference proteome</keyword>